<comment type="caution">
    <text evidence="11">The sequence shown here is derived from an EMBL/GenBank/DDBJ whole genome shotgun (WGS) entry which is preliminary data.</text>
</comment>
<dbReference type="Gene3D" id="1.10.510.10">
    <property type="entry name" value="Transferase(Phosphotransferase) domain 1"/>
    <property type="match status" value="1"/>
</dbReference>
<dbReference type="PANTHER" id="PTHR38248:SF2">
    <property type="entry name" value="FUNK1 11"/>
    <property type="match status" value="1"/>
</dbReference>
<evidence type="ECO:0000259" key="10">
    <source>
        <dbReference type="PROSITE" id="PS50011"/>
    </source>
</evidence>
<dbReference type="PANTHER" id="PTHR38248">
    <property type="entry name" value="FUNK1 6"/>
    <property type="match status" value="1"/>
</dbReference>
<proteinExistence type="predicted"/>
<name>A0A0L0MZX3_TOLOC</name>
<evidence type="ECO:0000256" key="3">
    <source>
        <dbReference type="ARBA" id="ARBA00012513"/>
    </source>
</evidence>
<comment type="catalytic activity">
    <reaction evidence="9">
        <text>L-seryl-[protein] + ATP = O-phospho-L-seryl-[protein] + ADP + H(+)</text>
        <dbReference type="Rhea" id="RHEA:17989"/>
        <dbReference type="Rhea" id="RHEA-COMP:9863"/>
        <dbReference type="Rhea" id="RHEA-COMP:11604"/>
        <dbReference type="ChEBI" id="CHEBI:15378"/>
        <dbReference type="ChEBI" id="CHEBI:29999"/>
        <dbReference type="ChEBI" id="CHEBI:30616"/>
        <dbReference type="ChEBI" id="CHEBI:83421"/>
        <dbReference type="ChEBI" id="CHEBI:456216"/>
        <dbReference type="EC" id="2.7.11.1"/>
    </reaction>
</comment>
<dbReference type="EC" id="2.7.11.1" evidence="3"/>
<gene>
    <name evidence="11" type="ORF">TOPH_07966</name>
</gene>
<evidence type="ECO:0000256" key="4">
    <source>
        <dbReference type="ARBA" id="ARBA00013948"/>
    </source>
</evidence>
<dbReference type="SUPFAM" id="SSF56112">
    <property type="entry name" value="Protein kinase-like (PK-like)"/>
    <property type="match status" value="1"/>
</dbReference>
<dbReference type="InterPro" id="IPR008266">
    <property type="entry name" value="Tyr_kinase_AS"/>
</dbReference>
<evidence type="ECO:0000256" key="7">
    <source>
        <dbReference type="ARBA" id="ARBA00033194"/>
    </source>
</evidence>
<dbReference type="PROSITE" id="PS00109">
    <property type="entry name" value="PROTEIN_KINASE_TYR"/>
    <property type="match status" value="1"/>
</dbReference>
<dbReference type="InterPro" id="IPR000719">
    <property type="entry name" value="Prot_kinase_dom"/>
</dbReference>
<sequence length="305" mass="34216">MFSSQSLGVQCLEPRGEVWRPQNARPEEKLLKIVTDKNINGVNHLFGLGELDGTSKLYEELQFGNPRRLRTAAAGHSNPRCFTSVVVCPYGRQLEEYRSVVELLTVVRDAIKAHQSLYKDAKILHQDVSVNNILISTGKINGQQPQGMLIDLDAALELDFGPMNPNELIGTRPFMAIGLLQGQPHTYRHDLESFLYVLLWAAICGDKDEPPEASRLQRWPSGRFVDCARNKLYDMGEEGFAKLIAELPQELEGIEQVLQDLRQALFMVQNGSISTSTDLREEGVDGLYGRMLYIFDVAIAERVGK</sequence>
<feature type="domain" description="Protein kinase" evidence="10">
    <location>
        <begin position="1"/>
        <end position="266"/>
    </location>
</feature>
<dbReference type="InterPro" id="IPR011009">
    <property type="entry name" value="Kinase-like_dom_sf"/>
</dbReference>
<dbReference type="Pfam" id="PF17667">
    <property type="entry name" value="Pkinase_fungal"/>
    <property type="match status" value="1"/>
</dbReference>
<dbReference type="Proteomes" id="UP000036947">
    <property type="component" value="Unassembled WGS sequence"/>
</dbReference>
<dbReference type="GO" id="GO:0005524">
    <property type="term" value="F:ATP binding"/>
    <property type="evidence" value="ECO:0007669"/>
    <property type="project" value="InterPro"/>
</dbReference>
<dbReference type="OrthoDB" id="5584477at2759"/>
<evidence type="ECO:0000256" key="5">
    <source>
        <dbReference type="ARBA" id="ARBA00019973"/>
    </source>
</evidence>
<evidence type="ECO:0000313" key="12">
    <source>
        <dbReference type="Proteomes" id="UP000036947"/>
    </source>
</evidence>
<keyword evidence="12" id="KW-1185">Reference proteome</keyword>
<evidence type="ECO:0000256" key="8">
    <source>
        <dbReference type="ARBA" id="ARBA00047899"/>
    </source>
</evidence>
<dbReference type="AlphaFoldDB" id="A0A0L0MZX3"/>
<evidence type="ECO:0000256" key="2">
    <source>
        <dbReference type="ARBA" id="ARBA00011534"/>
    </source>
</evidence>
<dbReference type="InterPro" id="IPR040976">
    <property type="entry name" value="Pkinase_fungal"/>
</dbReference>
<comment type="function">
    <text evidence="1">Component of the EKC/KEOPS complex that is required for the formation of a threonylcarbamoyl group on adenosine at position 37 (t(6)A37) in tRNAs that read codons beginning with adenine. The complex is probably involved in the transfer of the threonylcarbamoyl moiety of threonylcarbamoyl-AMP (TC-AMP) to the N6 group of A37. BUD32 has ATPase activity in the context of the EKC/KEOPS complex and likely plays a supporting role to the catalytic subunit KAE1. The EKC/KEOPS complex also promotes both telomere uncapping and telomere elongation. The complex is required for efficient recruitment of transcriptional coactivators.</text>
</comment>
<dbReference type="STRING" id="1163406.A0A0L0MZX3"/>
<organism evidence="11 12">
    <name type="scientific">Tolypocladium ophioglossoides (strain CBS 100239)</name>
    <name type="common">Snaketongue truffleclub</name>
    <name type="synonym">Elaphocordyceps ophioglossoides</name>
    <dbReference type="NCBI Taxonomy" id="1163406"/>
    <lineage>
        <taxon>Eukaryota</taxon>
        <taxon>Fungi</taxon>
        <taxon>Dikarya</taxon>
        <taxon>Ascomycota</taxon>
        <taxon>Pezizomycotina</taxon>
        <taxon>Sordariomycetes</taxon>
        <taxon>Hypocreomycetidae</taxon>
        <taxon>Hypocreales</taxon>
        <taxon>Ophiocordycipitaceae</taxon>
        <taxon>Tolypocladium</taxon>
    </lineage>
</organism>
<dbReference type="PROSITE" id="PS50011">
    <property type="entry name" value="PROTEIN_KINASE_DOM"/>
    <property type="match status" value="1"/>
</dbReference>
<dbReference type="GO" id="GO:0004674">
    <property type="term" value="F:protein serine/threonine kinase activity"/>
    <property type="evidence" value="ECO:0007669"/>
    <property type="project" value="UniProtKB-EC"/>
</dbReference>
<reference evidence="11 12" key="1">
    <citation type="journal article" date="2015" name="BMC Genomics">
        <title>The genome of the truffle-parasite Tolypocladium ophioglossoides and the evolution of antifungal peptaibiotics.</title>
        <authorList>
            <person name="Quandt C.A."/>
            <person name="Bushley K.E."/>
            <person name="Spatafora J.W."/>
        </authorList>
    </citation>
    <scope>NUCLEOTIDE SEQUENCE [LARGE SCALE GENOMIC DNA]</scope>
    <source>
        <strain evidence="11 12">CBS 100239</strain>
    </source>
</reference>
<evidence type="ECO:0000256" key="6">
    <source>
        <dbReference type="ARBA" id="ARBA00030980"/>
    </source>
</evidence>
<comment type="subunit">
    <text evidence="2">Component of the EKC/KEOPS complex composed of at least BUD32, CGI121, GON7, KAE1 and PCC1; the whole complex dimerizes.</text>
</comment>
<comment type="catalytic activity">
    <reaction evidence="8">
        <text>L-threonyl-[protein] + ATP = O-phospho-L-threonyl-[protein] + ADP + H(+)</text>
        <dbReference type="Rhea" id="RHEA:46608"/>
        <dbReference type="Rhea" id="RHEA-COMP:11060"/>
        <dbReference type="Rhea" id="RHEA-COMP:11605"/>
        <dbReference type="ChEBI" id="CHEBI:15378"/>
        <dbReference type="ChEBI" id="CHEBI:30013"/>
        <dbReference type="ChEBI" id="CHEBI:30616"/>
        <dbReference type="ChEBI" id="CHEBI:61977"/>
        <dbReference type="ChEBI" id="CHEBI:456216"/>
        <dbReference type="EC" id="2.7.11.1"/>
    </reaction>
</comment>
<accession>A0A0L0MZX3</accession>
<evidence type="ECO:0000313" key="11">
    <source>
        <dbReference type="EMBL" id="KND87351.1"/>
    </source>
</evidence>
<evidence type="ECO:0000256" key="9">
    <source>
        <dbReference type="ARBA" id="ARBA00048679"/>
    </source>
</evidence>
<protein>
    <recommendedName>
        <fullName evidence="5">EKC/KEOPS complex subunit BUD32</fullName>
        <ecNumber evidence="3">2.7.11.1</ecNumber>
    </recommendedName>
    <alternativeName>
        <fullName evidence="6 7">Atypical Serine/threonine protein kinase BUD32</fullName>
    </alternativeName>
    <alternativeName>
        <fullName evidence="4">EKC/KEOPS complex subunit bud32</fullName>
    </alternativeName>
</protein>
<dbReference type="EMBL" id="LFRF01000037">
    <property type="protein sequence ID" value="KND87351.1"/>
    <property type="molecule type" value="Genomic_DNA"/>
</dbReference>
<evidence type="ECO:0000256" key="1">
    <source>
        <dbReference type="ARBA" id="ARBA00003747"/>
    </source>
</evidence>